<dbReference type="InterPro" id="IPR025711">
    <property type="entry name" value="PepSY"/>
</dbReference>
<comment type="caution">
    <text evidence="6">The sequence shown here is derived from an EMBL/GenBank/DDBJ whole genome shotgun (WGS) entry which is preliminary data.</text>
</comment>
<dbReference type="Proteomes" id="UP000886847">
    <property type="component" value="Unassembled WGS sequence"/>
</dbReference>
<feature type="compositionally biased region" description="Basic and acidic residues" evidence="1">
    <location>
        <begin position="61"/>
        <end position="92"/>
    </location>
</feature>
<evidence type="ECO:0000259" key="5">
    <source>
        <dbReference type="Pfam" id="PF20769"/>
    </source>
</evidence>
<keyword evidence="2" id="KW-0472">Membrane</keyword>
<evidence type="ECO:0000313" key="6">
    <source>
        <dbReference type="EMBL" id="HIX50090.1"/>
    </source>
</evidence>
<sequence>MKKEYESSSGADKVEAIARGEKEKRGEAEDRREEAGQEMNRLEEDKRREAEAAAARVAAAQERRAAKEEKQAAKEEKLAAKEEKRAAKEERAKGRRQPGFGGWLAAVVSLSVAVLALGAIVTVGYFDLDAARTGMEGGYREAVYEFSEHVESLDADLAKARLASGNYEMQKLLSDILVESELAEKCIEYFPVEERDAEQLTAFFNRTGSCARTFLYKLAAGGSLDEGEEEAIEYMYRTVRQLCEATPALVRSAEEGALEELVSPQGDFAAAFGELSAPTAEAPKRIQQGPFLQAGGQQEGAFLKDAPALSQREATARAEAYFRGHGVRQLHMTGKTEGRTPAYTFEFTDKAGREYTAQLTERGGYLLLLESYKACSAHNYDAENCTDIASAFLERCGYASVRPVWASEAGTDCCVTFVCEQEGVLCYPDRILVKVCEDAGIVTGVDARAYLANHAARELPEARLPQSRVEENAAARLTDSSVRPALIRADGREVLCYEVTGEYGGRRYFAYIDADSGETLELRVVVGTDRGEVIR</sequence>
<reference evidence="6" key="2">
    <citation type="submission" date="2021-04" db="EMBL/GenBank/DDBJ databases">
        <authorList>
            <person name="Gilroy R."/>
        </authorList>
    </citation>
    <scope>NUCLEOTIDE SEQUENCE</scope>
    <source>
        <strain evidence="6">2189</strain>
    </source>
</reference>
<dbReference type="GO" id="GO:0009847">
    <property type="term" value="P:spore germination"/>
    <property type="evidence" value="ECO:0007669"/>
    <property type="project" value="InterPro"/>
</dbReference>
<dbReference type="InterPro" id="IPR048402">
    <property type="entry name" value="YpeB_N"/>
</dbReference>
<feature type="transmembrane region" description="Helical" evidence="2">
    <location>
        <begin position="100"/>
        <end position="126"/>
    </location>
</feature>
<keyword evidence="2" id="KW-1133">Transmembrane helix</keyword>
<dbReference type="Pfam" id="PF03413">
    <property type="entry name" value="PepSY"/>
    <property type="match status" value="1"/>
</dbReference>
<evidence type="ECO:0000259" key="3">
    <source>
        <dbReference type="Pfam" id="PF03413"/>
    </source>
</evidence>
<dbReference type="Pfam" id="PF14620">
    <property type="entry name" value="YPEB_PepSY1-2"/>
    <property type="match status" value="1"/>
</dbReference>
<feature type="domain" description="Sporulation protein YpeB N-terminal" evidence="5">
    <location>
        <begin position="131"/>
        <end position="245"/>
    </location>
</feature>
<feature type="compositionally biased region" description="Basic and acidic residues" evidence="1">
    <location>
        <begin position="1"/>
        <end position="51"/>
    </location>
</feature>
<evidence type="ECO:0000256" key="2">
    <source>
        <dbReference type="SAM" id="Phobius"/>
    </source>
</evidence>
<dbReference type="InterPro" id="IPR014239">
    <property type="entry name" value="YpeB_PepSY1-2"/>
</dbReference>
<proteinExistence type="predicted"/>
<dbReference type="AlphaFoldDB" id="A0A9D1VZX7"/>
<evidence type="ECO:0000313" key="7">
    <source>
        <dbReference type="Proteomes" id="UP000886847"/>
    </source>
</evidence>
<feature type="domain" description="PepSY" evidence="3">
    <location>
        <begin position="464"/>
        <end position="521"/>
    </location>
</feature>
<feature type="region of interest" description="Disordered" evidence="1">
    <location>
        <begin position="1"/>
        <end position="93"/>
    </location>
</feature>
<evidence type="ECO:0000259" key="4">
    <source>
        <dbReference type="Pfam" id="PF14620"/>
    </source>
</evidence>
<keyword evidence="2" id="KW-0812">Transmembrane</keyword>
<evidence type="ECO:0000256" key="1">
    <source>
        <dbReference type="SAM" id="MobiDB-lite"/>
    </source>
</evidence>
<dbReference type="Pfam" id="PF20769">
    <property type="entry name" value="YPEB_N"/>
    <property type="match status" value="1"/>
</dbReference>
<organism evidence="6 7">
    <name type="scientific">Candidatus Borkfalkia faecavium</name>
    <dbReference type="NCBI Taxonomy" id="2838508"/>
    <lineage>
        <taxon>Bacteria</taxon>
        <taxon>Bacillati</taxon>
        <taxon>Bacillota</taxon>
        <taxon>Clostridia</taxon>
        <taxon>Christensenellales</taxon>
        <taxon>Christensenellaceae</taxon>
        <taxon>Candidatus Borkfalkia</taxon>
    </lineage>
</organism>
<name>A0A9D1VZX7_9FIRM</name>
<gene>
    <name evidence="6" type="ORF">H9851_02300</name>
</gene>
<protein>
    <submittedName>
        <fullName evidence="6">Germination protein YpeB</fullName>
    </submittedName>
</protein>
<dbReference type="PROSITE" id="PS50096">
    <property type="entry name" value="IQ"/>
    <property type="match status" value="1"/>
</dbReference>
<feature type="domain" description="Sporulation protein YpeB PepSY1 and PepSY2" evidence="4">
    <location>
        <begin position="273"/>
        <end position="460"/>
    </location>
</feature>
<dbReference type="EMBL" id="DXEW01000010">
    <property type="protein sequence ID" value="HIX50090.1"/>
    <property type="molecule type" value="Genomic_DNA"/>
</dbReference>
<accession>A0A9D1VZX7</accession>
<reference evidence="6" key="1">
    <citation type="journal article" date="2021" name="PeerJ">
        <title>Extensive microbial diversity within the chicken gut microbiome revealed by metagenomics and culture.</title>
        <authorList>
            <person name="Gilroy R."/>
            <person name="Ravi A."/>
            <person name="Getino M."/>
            <person name="Pursley I."/>
            <person name="Horton D.L."/>
            <person name="Alikhan N.F."/>
            <person name="Baker D."/>
            <person name="Gharbi K."/>
            <person name="Hall N."/>
            <person name="Watson M."/>
            <person name="Adriaenssens E.M."/>
            <person name="Foster-Nyarko E."/>
            <person name="Jarju S."/>
            <person name="Secka A."/>
            <person name="Antonio M."/>
            <person name="Oren A."/>
            <person name="Chaudhuri R.R."/>
            <person name="La Ragione R."/>
            <person name="Hildebrand F."/>
            <person name="Pallen M.J."/>
        </authorList>
    </citation>
    <scope>NUCLEOTIDE SEQUENCE</scope>
    <source>
        <strain evidence="6">2189</strain>
    </source>
</reference>